<dbReference type="Proteomes" id="UP000564885">
    <property type="component" value="Unassembled WGS sequence"/>
</dbReference>
<accession>A0A849I7Q7</accession>
<dbReference type="EMBL" id="JABEPP010000002">
    <property type="protein sequence ID" value="NNM72325.1"/>
    <property type="molecule type" value="Genomic_DNA"/>
</dbReference>
<evidence type="ECO:0000313" key="2">
    <source>
        <dbReference type="Proteomes" id="UP000564885"/>
    </source>
</evidence>
<keyword evidence="2" id="KW-1185">Reference proteome</keyword>
<evidence type="ECO:0000313" key="1">
    <source>
        <dbReference type="EMBL" id="NNM72325.1"/>
    </source>
</evidence>
<dbReference type="AlphaFoldDB" id="A0A849I7Q7"/>
<comment type="caution">
    <text evidence="1">The sequence shown here is derived from an EMBL/GenBank/DDBJ whole genome shotgun (WGS) entry which is preliminary data.</text>
</comment>
<reference evidence="1 2" key="1">
    <citation type="submission" date="2020-04" db="EMBL/GenBank/DDBJ databases">
        <title>Enterovirga sp. isolate from soil.</title>
        <authorList>
            <person name="Chea S."/>
            <person name="Kim D.-U."/>
        </authorList>
    </citation>
    <scope>NUCLEOTIDE SEQUENCE [LARGE SCALE GENOMIC DNA]</scope>
    <source>
        <strain evidence="1 2">DB1703</strain>
    </source>
</reference>
<organism evidence="1 2">
    <name type="scientific">Enterovirga aerilata</name>
    <dbReference type="NCBI Taxonomy" id="2730920"/>
    <lineage>
        <taxon>Bacteria</taxon>
        <taxon>Pseudomonadati</taxon>
        <taxon>Pseudomonadota</taxon>
        <taxon>Alphaproteobacteria</taxon>
        <taxon>Hyphomicrobiales</taxon>
        <taxon>Methylobacteriaceae</taxon>
        <taxon>Enterovirga</taxon>
    </lineage>
</organism>
<sequence length="117" mass="12292">MSRNLTHALVETALEAGEAAANSAVTIAARLPILAHCLVRPSADGLAEWHGATSEKVVAAWEGAMEACMAWNAMMWRALAAPVTPAGMAHEALVLVRAASRPGHARVRANAARLGRY</sequence>
<proteinExistence type="predicted"/>
<protein>
    <submittedName>
        <fullName evidence="1">Uncharacterized protein</fullName>
    </submittedName>
</protein>
<gene>
    <name evidence="1" type="ORF">HJG44_07955</name>
</gene>
<name>A0A849I7Q7_9HYPH</name>
<dbReference type="RefSeq" id="WP_171217806.1">
    <property type="nucleotide sequence ID" value="NZ_JABEPP010000002.1"/>
</dbReference>